<comment type="caution">
    <text evidence="1">The sequence shown here is derived from an EMBL/GenBank/DDBJ whole genome shotgun (WGS) entry which is preliminary data.</text>
</comment>
<name>A0A975XEF6_9BURK</name>
<dbReference type="Proteomes" id="UP000256780">
    <property type="component" value="Chromosome CBM2587_b"/>
</dbReference>
<protein>
    <submittedName>
        <fullName evidence="1">Uncharacterized protein</fullName>
    </submittedName>
</protein>
<proteinExistence type="predicted"/>
<accession>A0A975XEF6</accession>
<reference evidence="1 2" key="1">
    <citation type="submission" date="2018-01" db="EMBL/GenBank/DDBJ databases">
        <authorList>
            <person name="Clerissi C."/>
        </authorList>
    </citation>
    <scope>NUCLEOTIDE SEQUENCE [LARGE SCALE GENOMIC DNA]</scope>
    <source>
        <strain evidence="1">Cupriavidus sp. LMG 19464</strain>
    </source>
</reference>
<gene>
    <name evidence="1" type="ORF">CBM2587_B90227</name>
</gene>
<dbReference type="AlphaFoldDB" id="A0A975XEF6"/>
<organism evidence="1 2">
    <name type="scientific">Cupriavidus taiwanensis</name>
    <dbReference type="NCBI Taxonomy" id="164546"/>
    <lineage>
        <taxon>Bacteria</taxon>
        <taxon>Pseudomonadati</taxon>
        <taxon>Pseudomonadota</taxon>
        <taxon>Betaproteobacteria</taxon>
        <taxon>Burkholderiales</taxon>
        <taxon>Burkholderiaceae</taxon>
        <taxon>Cupriavidus</taxon>
    </lineage>
</organism>
<dbReference type="EMBL" id="OFSQ01000038">
    <property type="protein sequence ID" value="SOY67777.1"/>
    <property type="molecule type" value="Genomic_DNA"/>
</dbReference>
<sequence>MGRMKPGHPAALLAAVAHYWRHAMRVESSGPVRSPACKGFGRMLHYPCDTLVSAWLRATA</sequence>
<evidence type="ECO:0000313" key="1">
    <source>
        <dbReference type="EMBL" id="SOY67777.1"/>
    </source>
</evidence>
<evidence type="ECO:0000313" key="2">
    <source>
        <dbReference type="Proteomes" id="UP000256780"/>
    </source>
</evidence>